<evidence type="ECO:0000256" key="1">
    <source>
        <dbReference type="ARBA" id="ARBA00004651"/>
    </source>
</evidence>
<proteinExistence type="inferred from homology"/>
<keyword evidence="10" id="KW-1185">Reference proteome</keyword>
<sequence length="265" mass="28783">MSSSRLGRLLPWVGAPLLIVVLCTIWEVSVRAFDVSTLILPPPSLIAERLGELVQDPEVWSHAWITASEIIMGFLLAVVLGVLVGVVLGKVAWLEMTVRPIIVLLQVVPKVAFVPLFVIWFGFGMSSKVIIAAMLAFFPIMLNVLLGVKSIDPGHRDVMTALNAGKMQRFTNLDFRSVMPYLLAGMETGIVFAVIGAIVGEYLGGNEGLGYMVVRTLNQLDAPGLFGVVVLLAVLGLVLYGAVFILKRFLIPWHESVYAQQGNVA</sequence>
<feature type="transmembrane region" description="Helical" evidence="7">
    <location>
        <begin position="129"/>
        <end position="148"/>
    </location>
</feature>
<keyword evidence="6 7" id="KW-0472">Membrane</keyword>
<dbReference type="Proteomes" id="UP000642509">
    <property type="component" value="Unassembled WGS sequence"/>
</dbReference>
<feature type="transmembrane region" description="Helical" evidence="7">
    <location>
        <begin position="12"/>
        <end position="33"/>
    </location>
</feature>
<evidence type="ECO:0000256" key="4">
    <source>
        <dbReference type="ARBA" id="ARBA00022692"/>
    </source>
</evidence>
<comment type="similarity">
    <text evidence="7">Belongs to the binding-protein-dependent transport system permease family.</text>
</comment>
<keyword evidence="5 7" id="KW-1133">Transmembrane helix</keyword>
<protein>
    <submittedName>
        <fullName evidence="9">ABC transporter permease</fullName>
    </submittedName>
</protein>
<gene>
    <name evidence="9" type="ORF">GCM10010977_13750</name>
</gene>
<dbReference type="Pfam" id="PF00528">
    <property type="entry name" value="BPD_transp_1"/>
    <property type="match status" value="1"/>
</dbReference>
<dbReference type="Gene3D" id="1.10.3720.10">
    <property type="entry name" value="MetI-like"/>
    <property type="match status" value="1"/>
</dbReference>
<dbReference type="InterPro" id="IPR035906">
    <property type="entry name" value="MetI-like_sf"/>
</dbReference>
<feature type="domain" description="ABC transmembrane type-1" evidence="8">
    <location>
        <begin position="63"/>
        <end position="247"/>
    </location>
</feature>
<evidence type="ECO:0000313" key="9">
    <source>
        <dbReference type="EMBL" id="GGO44104.1"/>
    </source>
</evidence>
<keyword evidence="2 7" id="KW-0813">Transport</keyword>
<feature type="transmembrane region" description="Helical" evidence="7">
    <location>
        <begin position="70"/>
        <end position="89"/>
    </location>
</feature>
<dbReference type="CDD" id="cd06261">
    <property type="entry name" value="TM_PBP2"/>
    <property type="match status" value="1"/>
</dbReference>
<dbReference type="SUPFAM" id="SSF161098">
    <property type="entry name" value="MetI-like"/>
    <property type="match status" value="1"/>
</dbReference>
<evidence type="ECO:0000256" key="6">
    <source>
        <dbReference type="ARBA" id="ARBA00023136"/>
    </source>
</evidence>
<evidence type="ECO:0000256" key="2">
    <source>
        <dbReference type="ARBA" id="ARBA00022448"/>
    </source>
</evidence>
<dbReference type="PROSITE" id="PS50928">
    <property type="entry name" value="ABC_TM1"/>
    <property type="match status" value="1"/>
</dbReference>
<feature type="transmembrane region" description="Helical" evidence="7">
    <location>
        <begin position="178"/>
        <end position="204"/>
    </location>
</feature>
<evidence type="ECO:0000256" key="7">
    <source>
        <dbReference type="RuleBase" id="RU363032"/>
    </source>
</evidence>
<evidence type="ECO:0000256" key="3">
    <source>
        <dbReference type="ARBA" id="ARBA00022475"/>
    </source>
</evidence>
<keyword evidence="4 7" id="KW-0812">Transmembrane</keyword>
<evidence type="ECO:0000256" key="5">
    <source>
        <dbReference type="ARBA" id="ARBA00022989"/>
    </source>
</evidence>
<accession>A0ABQ2LWM7</accession>
<dbReference type="RefSeq" id="WP_188805435.1">
    <property type="nucleotide sequence ID" value="NZ_BAAAOU010000004.1"/>
</dbReference>
<feature type="transmembrane region" description="Helical" evidence="7">
    <location>
        <begin position="224"/>
        <end position="246"/>
    </location>
</feature>
<keyword evidence="3" id="KW-1003">Cell membrane</keyword>
<reference evidence="10" key="1">
    <citation type="journal article" date="2019" name="Int. J. Syst. Evol. Microbiol.">
        <title>The Global Catalogue of Microorganisms (GCM) 10K type strain sequencing project: providing services to taxonomists for standard genome sequencing and annotation.</title>
        <authorList>
            <consortium name="The Broad Institute Genomics Platform"/>
            <consortium name="The Broad Institute Genome Sequencing Center for Infectious Disease"/>
            <person name="Wu L."/>
            <person name="Ma J."/>
        </authorList>
    </citation>
    <scope>NUCLEOTIDE SEQUENCE [LARGE SCALE GENOMIC DNA]</scope>
    <source>
        <strain evidence="10">CGMCC 1.7064</strain>
    </source>
</reference>
<feature type="transmembrane region" description="Helical" evidence="7">
    <location>
        <begin position="101"/>
        <end position="123"/>
    </location>
</feature>
<comment type="subcellular location">
    <subcellularLocation>
        <location evidence="1 7">Cell membrane</location>
        <topology evidence="1 7">Multi-pass membrane protein</topology>
    </subcellularLocation>
</comment>
<evidence type="ECO:0000259" key="8">
    <source>
        <dbReference type="PROSITE" id="PS50928"/>
    </source>
</evidence>
<name>A0ABQ2LWM7_9MICC</name>
<dbReference type="PANTHER" id="PTHR30151">
    <property type="entry name" value="ALKANE SULFONATE ABC TRANSPORTER-RELATED, MEMBRANE SUBUNIT"/>
    <property type="match status" value="1"/>
</dbReference>
<comment type="caution">
    <text evidence="9">The sequence shown here is derived from an EMBL/GenBank/DDBJ whole genome shotgun (WGS) entry which is preliminary data.</text>
</comment>
<dbReference type="EMBL" id="BMLQ01000003">
    <property type="protein sequence ID" value="GGO44104.1"/>
    <property type="molecule type" value="Genomic_DNA"/>
</dbReference>
<dbReference type="PANTHER" id="PTHR30151:SF20">
    <property type="entry name" value="ABC TRANSPORTER PERMEASE PROTEIN HI_0355-RELATED"/>
    <property type="match status" value="1"/>
</dbReference>
<dbReference type="InterPro" id="IPR000515">
    <property type="entry name" value="MetI-like"/>
</dbReference>
<organism evidence="9 10">
    <name type="scientific">Citricoccus zhacaiensis</name>
    <dbReference type="NCBI Taxonomy" id="489142"/>
    <lineage>
        <taxon>Bacteria</taxon>
        <taxon>Bacillati</taxon>
        <taxon>Actinomycetota</taxon>
        <taxon>Actinomycetes</taxon>
        <taxon>Micrococcales</taxon>
        <taxon>Micrococcaceae</taxon>
        <taxon>Citricoccus</taxon>
    </lineage>
</organism>
<evidence type="ECO:0000313" key="10">
    <source>
        <dbReference type="Proteomes" id="UP000642509"/>
    </source>
</evidence>